<feature type="region of interest" description="Disordered" evidence="1">
    <location>
        <begin position="270"/>
        <end position="295"/>
    </location>
</feature>
<dbReference type="STRING" id="1182541.W9Y397"/>
<dbReference type="EMBL" id="AMWN01000006">
    <property type="protein sequence ID" value="EXJ83721.1"/>
    <property type="molecule type" value="Genomic_DNA"/>
</dbReference>
<dbReference type="eggNOG" id="ENOG502T6TN">
    <property type="taxonomic scope" value="Eukaryota"/>
</dbReference>
<evidence type="ECO:0000313" key="4">
    <source>
        <dbReference type="Proteomes" id="UP000019484"/>
    </source>
</evidence>
<comment type="caution">
    <text evidence="3">The sequence shown here is derived from an EMBL/GenBank/DDBJ whole genome shotgun (WGS) entry which is preliminary data.</text>
</comment>
<sequence>MPRDETVLDAPVTPAPVFAYRAIKSIFFASPDSSPDRNDHNDDNNNNKENIEPGYAKSPLKMKMAPNPNPNPALDDQVLLTPSHKRKWDGAGTLVSPTKGILRTPGLATPRAKLLKDLNVKFKSVSPEAMDLGNKTKNQPTDVGVAGRSVSGHAKHGGVESSKTVNHVGVVSTKKSSTQKQPAAESAPAKVPTSTKANATKTTTMTATATEGWLSTQAIEAYMLQTEKEMKRLVRYGQKMREYARQKDAENEELMGMIRQLRIENEKLKQGVGAKERGSHPLNSKHGGAEHADADADAGLGRGYVREEVDRVEDTARGHHTRSVTVLQRRSFPGDAKDADRRMKGLASAVDETVGGGKLNTHADATGYHPCSTSAKHKPGSHVSAASANHRTAPLTAQQSSNHLSISRTRDHDHDHDLDRQISHSKGDALVAATATSMSMSTNPATGTATDTDHGAKDHWARTRPGTSIVTGTLSAAGLSVGAGSVRLPPDRLAAARERLRRRTEARKASGGGGGGGGADGIENGPGPIDPGEKIGASDHMRPRNPVNGHGVLETDAHSRDQSQVDWLDL</sequence>
<reference evidence="3 4" key="1">
    <citation type="submission" date="2013-03" db="EMBL/GenBank/DDBJ databases">
        <title>The Genome Sequence of Capronia coronata CBS 617.96.</title>
        <authorList>
            <consortium name="The Broad Institute Genomics Platform"/>
            <person name="Cuomo C."/>
            <person name="de Hoog S."/>
            <person name="Gorbushina A."/>
            <person name="Walker B."/>
            <person name="Young S.K."/>
            <person name="Zeng Q."/>
            <person name="Gargeya S."/>
            <person name="Fitzgerald M."/>
            <person name="Haas B."/>
            <person name="Abouelleil A."/>
            <person name="Allen A.W."/>
            <person name="Alvarado L."/>
            <person name="Arachchi H.M."/>
            <person name="Berlin A.M."/>
            <person name="Chapman S.B."/>
            <person name="Gainer-Dewar J."/>
            <person name="Goldberg J."/>
            <person name="Griggs A."/>
            <person name="Gujja S."/>
            <person name="Hansen M."/>
            <person name="Howarth C."/>
            <person name="Imamovic A."/>
            <person name="Ireland A."/>
            <person name="Larimer J."/>
            <person name="McCowan C."/>
            <person name="Murphy C."/>
            <person name="Pearson M."/>
            <person name="Poon T.W."/>
            <person name="Priest M."/>
            <person name="Roberts A."/>
            <person name="Saif S."/>
            <person name="Shea T."/>
            <person name="Sisk P."/>
            <person name="Sykes S."/>
            <person name="Wortman J."/>
            <person name="Nusbaum C."/>
            <person name="Birren B."/>
        </authorList>
    </citation>
    <scope>NUCLEOTIDE SEQUENCE [LARGE SCALE GENOMIC DNA]</scope>
    <source>
        <strain evidence="3 4">CBS 617.96</strain>
    </source>
</reference>
<feature type="compositionally biased region" description="Basic and acidic residues" evidence="1">
    <location>
        <begin position="531"/>
        <end position="542"/>
    </location>
</feature>
<dbReference type="Proteomes" id="UP000019484">
    <property type="component" value="Unassembled WGS sequence"/>
</dbReference>
<dbReference type="InterPro" id="IPR021589">
    <property type="entry name" value="Cut12"/>
</dbReference>
<dbReference type="HOGENOM" id="CLU_589258_0_0_1"/>
<proteinExistence type="predicted"/>
<dbReference type="GeneID" id="19162206"/>
<dbReference type="RefSeq" id="XP_007726407.1">
    <property type="nucleotide sequence ID" value="XM_007728217.1"/>
</dbReference>
<feature type="compositionally biased region" description="Basic and acidic residues" evidence="1">
    <location>
        <begin position="408"/>
        <end position="418"/>
    </location>
</feature>
<feature type="compositionally biased region" description="Basic and acidic residues" evidence="1">
    <location>
        <begin position="34"/>
        <end position="51"/>
    </location>
</feature>
<dbReference type="OrthoDB" id="5383703at2759"/>
<evidence type="ECO:0000256" key="1">
    <source>
        <dbReference type="SAM" id="MobiDB-lite"/>
    </source>
</evidence>
<dbReference type="Pfam" id="PF11500">
    <property type="entry name" value="Cut12"/>
    <property type="match status" value="1"/>
</dbReference>
<feature type="compositionally biased region" description="Basic and acidic residues" evidence="1">
    <location>
        <begin position="553"/>
        <end position="563"/>
    </location>
</feature>
<name>W9Y397_9EURO</name>
<organism evidence="3 4">
    <name type="scientific">Capronia coronata CBS 617.96</name>
    <dbReference type="NCBI Taxonomy" id="1182541"/>
    <lineage>
        <taxon>Eukaryota</taxon>
        <taxon>Fungi</taxon>
        <taxon>Dikarya</taxon>
        <taxon>Ascomycota</taxon>
        <taxon>Pezizomycotina</taxon>
        <taxon>Eurotiomycetes</taxon>
        <taxon>Chaetothyriomycetidae</taxon>
        <taxon>Chaetothyriales</taxon>
        <taxon>Herpotrichiellaceae</taxon>
        <taxon>Capronia</taxon>
    </lineage>
</organism>
<dbReference type="AlphaFoldDB" id="W9Y397"/>
<feature type="compositionally biased region" description="Polar residues" evidence="1">
    <location>
        <begin position="393"/>
        <end position="407"/>
    </location>
</feature>
<feature type="region of interest" description="Disordered" evidence="1">
    <location>
        <begin position="172"/>
        <end position="199"/>
    </location>
</feature>
<feature type="region of interest" description="Disordered" evidence="1">
    <location>
        <begin position="29"/>
        <end position="77"/>
    </location>
</feature>
<protein>
    <recommendedName>
        <fullName evidence="2">Spindle pole body-associated protein cut12 domain-containing protein</fullName>
    </recommendedName>
</protein>
<gene>
    <name evidence="3" type="ORF">A1O1_07347</name>
</gene>
<feature type="domain" description="Spindle pole body-associated protein cut12" evidence="2">
    <location>
        <begin position="191"/>
        <end position="270"/>
    </location>
</feature>
<evidence type="ECO:0000313" key="3">
    <source>
        <dbReference type="EMBL" id="EXJ83721.1"/>
    </source>
</evidence>
<feature type="compositionally biased region" description="Gly residues" evidence="1">
    <location>
        <begin position="510"/>
        <end position="520"/>
    </location>
</feature>
<feature type="region of interest" description="Disordered" evidence="1">
    <location>
        <begin position="311"/>
        <end position="340"/>
    </location>
</feature>
<feature type="region of interest" description="Disordered" evidence="1">
    <location>
        <begin position="393"/>
        <end position="418"/>
    </location>
</feature>
<feature type="compositionally biased region" description="Basic and acidic residues" evidence="1">
    <location>
        <begin position="270"/>
        <end position="279"/>
    </location>
</feature>
<evidence type="ECO:0000259" key="2">
    <source>
        <dbReference type="Pfam" id="PF11500"/>
    </source>
</evidence>
<feature type="region of interest" description="Disordered" evidence="1">
    <location>
        <begin position="438"/>
        <end position="458"/>
    </location>
</feature>
<feature type="region of interest" description="Disordered" evidence="1">
    <location>
        <begin position="500"/>
        <end position="570"/>
    </location>
</feature>
<keyword evidence="4" id="KW-1185">Reference proteome</keyword>
<accession>W9Y397</accession>